<dbReference type="EC" id="3.5.1.25" evidence="5"/>
<keyword evidence="3 4" id="KW-0378">Hydrolase</keyword>
<dbReference type="Gene3D" id="3.20.20.140">
    <property type="entry name" value="Metal-dependent hydrolases"/>
    <property type="match status" value="1"/>
</dbReference>
<dbReference type="GO" id="GO:0008448">
    <property type="term" value="F:N-acetylglucosamine-6-phosphate deacetylase activity"/>
    <property type="evidence" value="ECO:0007669"/>
    <property type="project" value="UniProtKB-EC"/>
</dbReference>
<dbReference type="InterPro" id="IPR003764">
    <property type="entry name" value="GlcNAc_6-P_deAcase"/>
</dbReference>
<reference evidence="6" key="1">
    <citation type="journal article" date="2019" name="Int. J. Syst. Evol. Microbiol.">
        <title>The Global Catalogue of Microorganisms (GCM) 10K type strain sequencing project: providing services to taxonomists for standard genome sequencing and annotation.</title>
        <authorList>
            <consortium name="The Broad Institute Genomics Platform"/>
            <consortium name="The Broad Institute Genome Sequencing Center for Infectious Disease"/>
            <person name="Wu L."/>
            <person name="Ma J."/>
        </authorList>
    </citation>
    <scope>NUCLEOTIDE SEQUENCE [LARGE SCALE GENOMIC DNA]</scope>
    <source>
        <strain evidence="6">CCUG 57113</strain>
    </source>
</reference>
<evidence type="ECO:0000256" key="2">
    <source>
        <dbReference type="ARBA" id="ARBA00022723"/>
    </source>
</evidence>
<name>A0ABW0LVI1_9BACL</name>
<dbReference type="Proteomes" id="UP001596105">
    <property type="component" value="Unassembled WGS sequence"/>
</dbReference>
<evidence type="ECO:0000256" key="3">
    <source>
        <dbReference type="ARBA" id="ARBA00022801"/>
    </source>
</evidence>
<protein>
    <submittedName>
        <fullName evidence="5">N-acetylglucosamine-6-phosphate deacetylase</fullName>
        <ecNumber evidence="5">3.5.1.25</ecNumber>
    </submittedName>
</protein>
<evidence type="ECO:0000256" key="1">
    <source>
        <dbReference type="ARBA" id="ARBA00010716"/>
    </source>
</evidence>
<proteinExistence type="inferred from homology"/>
<dbReference type="PANTHER" id="PTHR11113:SF14">
    <property type="entry name" value="N-ACETYLGLUCOSAMINE-6-PHOSPHATE DEACETYLASE"/>
    <property type="match status" value="1"/>
</dbReference>
<dbReference type="InterPro" id="IPR032466">
    <property type="entry name" value="Metal_Hydrolase"/>
</dbReference>
<comment type="similarity">
    <text evidence="1 4">Belongs to the metallo-dependent hydrolases superfamily. NagA family.</text>
</comment>
<gene>
    <name evidence="5" type="ORF">ACFPPD_14235</name>
</gene>
<dbReference type="RefSeq" id="WP_209751033.1">
    <property type="nucleotide sequence ID" value="NZ_JBHSMH010000042.1"/>
</dbReference>
<accession>A0ABW0LVI1</accession>
<keyword evidence="4" id="KW-0119">Carbohydrate metabolism</keyword>
<dbReference type="SUPFAM" id="SSF51556">
    <property type="entry name" value="Metallo-dependent hydrolases"/>
    <property type="match status" value="1"/>
</dbReference>
<dbReference type="EMBL" id="JBHSMH010000042">
    <property type="protein sequence ID" value="MFC5469889.1"/>
    <property type="molecule type" value="Genomic_DNA"/>
</dbReference>
<evidence type="ECO:0000256" key="4">
    <source>
        <dbReference type="PIRNR" id="PIRNR038994"/>
    </source>
</evidence>
<comment type="caution">
    <text evidence="5">The sequence shown here is derived from an EMBL/GenBank/DDBJ whole genome shotgun (WGS) entry which is preliminary data.</text>
</comment>
<keyword evidence="2" id="KW-0479">Metal-binding</keyword>
<sequence length="391" mass="41194">MDHTGRTGSWKGKDIASGLPIAVEIEDGIVRRIRLVEPEAGLPWLSAGWIDLQVNGCGGGDLNGPRTTAEDVEKTTRWLWSKGVSYYLPTVITASRDRMGASMAAIDEACSSDADIGASIGGIHMEGPYISPIPGPRGAHVPDQVRLPDTEEFEFLQRSANGRIALVTLAPELEGAESLIRTLTGQGIVASIGHSAATSGHISAAANAGATMSTHLGNGSHLELRRHPNYIWDQLAEDRLHAGLIADGHHLPLAVLRTMLRAKGTNAFLVSDCSSLAGMPPGIYSDEIGGKVELREDGYLGVLDQPGIMAGSASTLDQGLLTLLRGLSYSLPEAIALVTERPAAAMGWQGFGRLEPGAPGYLTLFEYDDGGGSEGIRIAETVVNGVSVYRG</sequence>
<keyword evidence="6" id="KW-1185">Reference proteome</keyword>
<dbReference type="PANTHER" id="PTHR11113">
    <property type="entry name" value="N-ACETYLGLUCOSAMINE-6-PHOSPHATE DEACETYLASE"/>
    <property type="match status" value="1"/>
</dbReference>
<evidence type="ECO:0000313" key="6">
    <source>
        <dbReference type="Proteomes" id="UP001596105"/>
    </source>
</evidence>
<evidence type="ECO:0000313" key="5">
    <source>
        <dbReference type="EMBL" id="MFC5469889.1"/>
    </source>
</evidence>
<organism evidence="5 6">
    <name type="scientific">Cohnella suwonensis</name>
    <dbReference type="NCBI Taxonomy" id="696072"/>
    <lineage>
        <taxon>Bacteria</taxon>
        <taxon>Bacillati</taxon>
        <taxon>Bacillota</taxon>
        <taxon>Bacilli</taxon>
        <taxon>Bacillales</taxon>
        <taxon>Paenibacillaceae</taxon>
        <taxon>Cohnella</taxon>
    </lineage>
</organism>
<dbReference type="PIRSF" id="PIRSF038994">
    <property type="entry name" value="NagA"/>
    <property type="match status" value="1"/>
</dbReference>